<evidence type="ECO:0000313" key="2">
    <source>
        <dbReference type="Proteomes" id="UP000176774"/>
    </source>
</evidence>
<dbReference type="AlphaFoldDB" id="A0A1G2IEN3"/>
<name>A0A1G2IEN3_9BACT</name>
<comment type="caution">
    <text evidence="1">The sequence shown here is derived from an EMBL/GenBank/DDBJ whole genome shotgun (WGS) entry which is preliminary data.</text>
</comment>
<accession>A0A1G2IEN3</accession>
<evidence type="ECO:0000313" key="1">
    <source>
        <dbReference type="EMBL" id="OGZ73107.1"/>
    </source>
</evidence>
<organism evidence="1 2">
    <name type="scientific">Candidatus Staskawiczbacteria bacterium RIFCSPLOWO2_01_FULL_38_12b</name>
    <dbReference type="NCBI Taxonomy" id="1802214"/>
    <lineage>
        <taxon>Bacteria</taxon>
        <taxon>Candidatus Staskawicziibacteriota</taxon>
    </lineage>
</organism>
<dbReference type="EMBL" id="MHPA01000015">
    <property type="protein sequence ID" value="OGZ73107.1"/>
    <property type="molecule type" value="Genomic_DNA"/>
</dbReference>
<proteinExistence type="predicted"/>
<protein>
    <submittedName>
        <fullName evidence="1">Uncharacterized protein</fullName>
    </submittedName>
</protein>
<sequence length="131" mass="15316">MNYKGVIIEESLVNKDVLKDIVILETKIEPITKEHATPHLKQWTLYTVEIPEEKADDIVKKLSNDLETEHTNWYADFKNENYHYIVYSGGKVFKVDIKNPILYKDAREYGISIGIPEYQVDFAPNDKVWGR</sequence>
<reference evidence="1 2" key="1">
    <citation type="journal article" date="2016" name="Nat. Commun.">
        <title>Thousands of microbial genomes shed light on interconnected biogeochemical processes in an aquifer system.</title>
        <authorList>
            <person name="Anantharaman K."/>
            <person name="Brown C.T."/>
            <person name="Hug L.A."/>
            <person name="Sharon I."/>
            <person name="Castelle C.J."/>
            <person name="Probst A.J."/>
            <person name="Thomas B.C."/>
            <person name="Singh A."/>
            <person name="Wilkins M.J."/>
            <person name="Karaoz U."/>
            <person name="Brodie E.L."/>
            <person name="Williams K.H."/>
            <person name="Hubbard S.S."/>
            <person name="Banfield J.F."/>
        </authorList>
    </citation>
    <scope>NUCLEOTIDE SEQUENCE [LARGE SCALE GENOMIC DNA]</scope>
</reference>
<gene>
    <name evidence="1" type="ORF">A2908_01065</name>
</gene>
<dbReference type="STRING" id="1802214.A2908_01065"/>
<dbReference type="Proteomes" id="UP000176774">
    <property type="component" value="Unassembled WGS sequence"/>
</dbReference>